<dbReference type="EnsemblPlants" id="OMERI01G02620.1">
    <property type="protein sequence ID" value="OMERI01G02620.1"/>
    <property type="gene ID" value="OMERI01G02620"/>
</dbReference>
<organism evidence="2">
    <name type="scientific">Oryza meridionalis</name>
    <dbReference type="NCBI Taxonomy" id="40149"/>
    <lineage>
        <taxon>Eukaryota</taxon>
        <taxon>Viridiplantae</taxon>
        <taxon>Streptophyta</taxon>
        <taxon>Embryophyta</taxon>
        <taxon>Tracheophyta</taxon>
        <taxon>Spermatophyta</taxon>
        <taxon>Magnoliopsida</taxon>
        <taxon>Liliopsida</taxon>
        <taxon>Poales</taxon>
        <taxon>Poaceae</taxon>
        <taxon>BOP clade</taxon>
        <taxon>Oryzoideae</taxon>
        <taxon>Oryzeae</taxon>
        <taxon>Oryzinae</taxon>
        <taxon>Oryza</taxon>
    </lineage>
</organism>
<proteinExistence type="predicted"/>
<dbReference type="AlphaFoldDB" id="A0A0E0BWZ2"/>
<protein>
    <submittedName>
        <fullName evidence="2">Uncharacterized protein</fullName>
    </submittedName>
</protein>
<keyword evidence="3" id="KW-1185">Reference proteome</keyword>
<name>A0A0E0BWZ2_9ORYZ</name>
<reference evidence="2" key="2">
    <citation type="submission" date="2018-05" db="EMBL/GenBank/DDBJ databases">
        <title>OmerRS3 (Oryza meridionalis Reference Sequence Version 3).</title>
        <authorList>
            <person name="Zhang J."/>
            <person name="Kudrna D."/>
            <person name="Lee S."/>
            <person name="Talag J."/>
            <person name="Welchert J."/>
            <person name="Wing R.A."/>
        </authorList>
    </citation>
    <scope>NUCLEOTIDE SEQUENCE [LARGE SCALE GENOMIC DNA]</scope>
    <source>
        <strain evidence="2">cv. OR44</strain>
    </source>
</reference>
<dbReference type="Gramene" id="OMERI01G02620.1">
    <property type="protein sequence ID" value="OMERI01G02620.1"/>
    <property type="gene ID" value="OMERI01G02620"/>
</dbReference>
<dbReference type="HOGENOM" id="CLU_172817_0_0_1"/>
<dbReference type="Proteomes" id="UP000008021">
    <property type="component" value="Chromosome 1"/>
</dbReference>
<evidence type="ECO:0000256" key="1">
    <source>
        <dbReference type="SAM" id="MobiDB-lite"/>
    </source>
</evidence>
<evidence type="ECO:0000313" key="2">
    <source>
        <dbReference type="EnsemblPlants" id="OMERI01G02620.1"/>
    </source>
</evidence>
<sequence length="77" mass="8135">MARRPAGGGTEVAWASSQGRSGGMPRAGSRVLRQVRKSAGGGAPVRSWWKPRAANACVVVTELMGDKLLERLQGFQA</sequence>
<feature type="compositionally biased region" description="Gly residues" evidence="1">
    <location>
        <begin position="1"/>
        <end position="10"/>
    </location>
</feature>
<evidence type="ECO:0000313" key="3">
    <source>
        <dbReference type="Proteomes" id="UP000008021"/>
    </source>
</evidence>
<reference evidence="2" key="1">
    <citation type="submission" date="2015-04" db="UniProtKB">
        <authorList>
            <consortium name="EnsemblPlants"/>
        </authorList>
    </citation>
    <scope>IDENTIFICATION</scope>
</reference>
<accession>A0A0E0BWZ2</accession>
<feature type="region of interest" description="Disordered" evidence="1">
    <location>
        <begin position="1"/>
        <end position="28"/>
    </location>
</feature>